<comment type="cofactor">
    <cofactor evidence="9">
        <name>heme</name>
        <dbReference type="ChEBI" id="CHEBI:30413"/>
    </cofactor>
</comment>
<dbReference type="GO" id="GO:0042542">
    <property type="term" value="P:response to hydrogen peroxide"/>
    <property type="evidence" value="ECO:0007669"/>
    <property type="project" value="TreeGrafter"/>
</dbReference>
<dbReference type="PIRSF" id="PIRSF038928">
    <property type="entry name" value="Catalase_clade1-3"/>
    <property type="match status" value="1"/>
</dbReference>
<evidence type="ECO:0000256" key="9">
    <source>
        <dbReference type="PIRSR" id="PIRSR038928-2"/>
    </source>
</evidence>
<keyword evidence="12" id="KW-1185">Reference proteome</keyword>
<keyword evidence="4 9" id="KW-0479">Metal-binding</keyword>
<feature type="domain" description="Catalase core" evidence="10">
    <location>
        <begin position="35"/>
        <end position="421"/>
    </location>
</feature>
<evidence type="ECO:0000256" key="2">
    <source>
        <dbReference type="ARBA" id="ARBA00022559"/>
    </source>
</evidence>
<dbReference type="GO" id="GO:0004096">
    <property type="term" value="F:catalase activity"/>
    <property type="evidence" value="ECO:0007669"/>
    <property type="project" value="UniProtKB-EC"/>
</dbReference>
<dbReference type="SUPFAM" id="SSF56634">
    <property type="entry name" value="Heme-dependent catalase-like"/>
    <property type="match status" value="1"/>
</dbReference>
<evidence type="ECO:0000256" key="8">
    <source>
        <dbReference type="PIRSR" id="PIRSR038928-1"/>
    </source>
</evidence>
<dbReference type="GO" id="GO:0020037">
    <property type="term" value="F:heme binding"/>
    <property type="evidence" value="ECO:0007669"/>
    <property type="project" value="InterPro"/>
</dbReference>
<keyword evidence="3 9" id="KW-0349">Heme</keyword>
<dbReference type="InterPro" id="IPR024708">
    <property type="entry name" value="Catalase_AS"/>
</dbReference>
<dbReference type="Pfam" id="PF00199">
    <property type="entry name" value="Catalase"/>
    <property type="match status" value="1"/>
</dbReference>
<keyword evidence="5" id="KW-0560">Oxidoreductase</keyword>
<evidence type="ECO:0000256" key="5">
    <source>
        <dbReference type="ARBA" id="ARBA00023002"/>
    </source>
</evidence>
<organism evidence="11">
    <name type="scientific">Medioppia subpectinata</name>
    <dbReference type="NCBI Taxonomy" id="1979941"/>
    <lineage>
        <taxon>Eukaryota</taxon>
        <taxon>Metazoa</taxon>
        <taxon>Ecdysozoa</taxon>
        <taxon>Arthropoda</taxon>
        <taxon>Chelicerata</taxon>
        <taxon>Arachnida</taxon>
        <taxon>Acari</taxon>
        <taxon>Acariformes</taxon>
        <taxon>Sarcoptiformes</taxon>
        <taxon>Oribatida</taxon>
        <taxon>Brachypylina</taxon>
        <taxon>Oppioidea</taxon>
        <taxon>Oppiidae</taxon>
        <taxon>Medioppia</taxon>
    </lineage>
</organism>
<dbReference type="Proteomes" id="UP000759131">
    <property type="component" value="Unassembled WGS sequence"/>
</dbReference>
<dbReference type="InterPro" id="IPR010582">
    <property type="entry name" value="Catalase_immune_responsive"/>
</dbReference>
<dbReference type="GO" id="GO:0042744">
    <property type="term" value="P:hydrogen peroxide catabolic process"/>
    <property type="evidence" value="ECO:0007669"/>
    <property type="project" value="UniProtKB-KW"/>
</dbReference>
<dbReference type="OrthoDB" id="6880011at2759"/>
<feature type="binding site" description="axial binding residue" evidence="9">
    <location>
        <position position="366"/>
    </location>
    <ligand>
        <name>heme</name>
        <dbReference type="ChEBI" id="CHEBI:30413"/>
    </ligand>
    <ligandPart>
        <name>Fe</name>
        <dbReference type="ChEBI" id="CHEBI:18248"/>
    </ligandPart>
</feature>
<feature type="active site" evidence="8">
    <location>
        <position position="156"/>
    </location>
</feature>
<name>A0A7R9L126_9ACAR</name>
<proteinExistence type="inferred from homology"/>
<evidence type="ECO:0000313" key="12">
    <source>
        <dbReference type="Proteomes" id="UP000759131"/>
    </source>
</evidence>
<keyword evidence="2" id="KW-0575">Peroxidase</keyword>
<evidence type="ECO:0000259" key="10">
    <source>
        <dbReference type="SMART" id="SM01060"/>
    </source>
</evidence>
<dbReference type="Gene3D" id="2.40.180.10">
    <property type="entry name" value="Catalase core domain"/>
    <property type="match status" value="1"/>
</dbReference>
<dbReference type="GO" id="GO:0005777">
    <property type="term" value="C:peroxisome"/>
    <property type="evidence" value="ECO:0007669"/>
    <property type="project" value="TreeGrafter"/>
</dbReference>
<dbReference type="InterPro" id="IPR018028">
    <property type="entry name" value="Catalase"/>
</dbReference>
<evidence type="ECO:0000256" key="3">
    <source>
        <dbReference type="ARBA" id="ARBA00022617"/>
    </source>
</evidence>
<dbReference type="EMBL" id="CAJPIZ010012128">
    <property type="protein sequence ID" value="CAG2113526.1"/>
    <property type="molecule type" value="Genomic_DNA"/>
</dbReference>
<dbReference type="PANTHER" id="PTHR11465">
    <property type="entry name" value="CATALASE"/>
    <property type="match status" value="1"/>
</dbReference>
<gene>
    <name evidence="11" type="ORF">OSB1V03_LOCUS13495</name>
</gene>
<dbReference type="Pfam" id="PF06628">
    <property type="entry name" value="Catalase-rel"/>
    <property type="match status" value="1"/>
</dbReference>
<accession>A0A7R9L126</accession>
<protein>
    <recommendedName>
        <fullName evidence="10">Catalase core domain-containing protein</fullName>
    </recommendedName>
</protein>
<dbReference type="EMBL" id="OC866703">
    <property type="protein sequence ID" value="CAD7633096.1"/>
    <property type="molecule type" value="Genomic_DNA"/>
</dbReference>
<dbReference type="InterPro" id="IPR011614">
    <property type="entry name" value="Catalase_core"/>
</dbReference>
<sequence length="514" mass="59328">MDENTVNYNPNTDPAAKQLENFKKTQINRKTEQITDLFGAPIGDKTNMITVGPRGPALLQDIVYMDEVAHFDRERPPERVVHAKGAGAFGYFEVTRPEITKYCRAALFNTVGKRTPVAARFSTVARERGSADTVRDPRGFAVKFYTEAGNWDLVGNNTPIFFIRDAFQFMAFIHSQKRNPQTNLIDYNARWDFYTLRHECLHQLTFMFGDRGIPDGHRHMDGWGSSTYKLVNADNQPIYNKFYWKTNQGVKNLYADEANRLVASDPDYGVHDLFDAIARKDYPSWTLYIQVMTYEEAAKWEFNPFDITKTWPEDEYPLIEVGRMTLDRNHTNYFAEIEQLSFCPASRVQGVEFSPDKLLQGRLFAYQDTARHRIGPNFHLIPVNRPIAPVVHPTQRDGPMMVDSNEGSAPSYYPNSFHNARDNPKKYDEFRFTINTTDVDRYEAKDEDNYTQTRQFYLSFTDDERQRLFSNIASELSLVYTSIQEKAYDMFAKVHTSYADGVKRAVQTAANNSL</sequence>
<dbReference type="InterPro" id="IPR020835">
    <property type="entry name" value="Catalase_sf"/>
</dbReference>
<evidence type="ECO:0000256" key="4">
    <source>
        <dbReference type="ARBA" id="ARBA00022723"/>
    </source>
</evidence>
<keyword evidence="7" id="KW-0376">Hydrogen peroxide</keyword>
<dbReference type="PANTHER" id="PTHR11465:SF9">
    <property type="entry name" value="CATALASE"/>
    <property type="match status" value="1"/>
</dbReference>
<dbReference type="PRINTS" id="PR00067">
    <property type="entry name" value="CATALASE"/>
</dbReference>
<reference evidence="11" key="1">
    <citation type="submission" date="2020-11" db="EMBL/GenBank/DDBJ databases">
        <authorList>
            <person name="Tran Van P."/>
        </authorList>
    </citation>
    <scope>NUCLEOTIDE SEQUENCE</scope>
</reference>
<keyword evidence="6 9" id="KW-0408">Iron</keyword>
<dbReference type="InterPro" id="IPR024711">
    <property type="entry name" value="Catalase_clade1/3"/>
</dbReference>
<evidence type="ECO:0000313" key="11">
    <source>
        <dbReference type="EMBL" id="CAD7633096.1"/>
    </source>
</evidence>
<comment type="similarity">
    <text evidence="1">Belongs to the catalase family.</text>
</comment>
<evidence type="ECO:0000256" key="1">
    <source>
        <dbReference type="ARBA" id="ARBA00005329"/>
    </source>
</evidence>
<dbReference type="GO" id="GO:0005739">
    <property type="term" value="C:mitochondrion"/>
    <property type="evidence" value="ECO:0007669"/>
    <property type="project" value="TreeGrafter"/>
</dbReference>
<dbReference type="SMART" id="SM01060">
    <property type="entry name" value="Catalase"/>
    <property type="match status" value="1"/>
</dbReference>
<dbReference type="PROSITE" id="PS00438">
    <property type="entry name" value="CATALASE_2"/>
    <property type="match status" value="1"/>
</dbReference>
<evidence type="ECO:0000256" key="7">
    <source>
        <dbReference type="ARBA" id="ARBA00023324"/>
    </source>
</evidence>
<feature type="active site" evidence="8">
    <location>
        <position position="82"/>
    </location>
</feature>
<evidence type="ECO:0000256" key="6">
    <source>
        <dbReference type="ARBA" id="ARBA00023004"/>
    </source>
</evidence>
<dbReference type="FunFam" id="2.40.180.10:FF:000001">
    <property type="entry name" value="Catalase"/>
    <property type="match status" value="1"/>
</dbReference>
<dbReference type="GO" id="GO:0046872">
    <property type="term" value="F:metal ion binding"/>
    <property type="evidence" value="ECO:0007669"/>
    <property type="project" value="UniProtKB-KW"/>
</dbReference>
<dbReference type="PROSITE" id="PS51402">
    <property type="entry name" value="CATALASE_3"/>
    <property type="match status" value="1"/>
</dbReference>
<dbReference type="AlphaFoldDB" id="A0A7R9L126"/>